<comment type="function">
    <text evidence="9">Part of the Sec protein translocase complex. Interacts with the SecYEG preprotein conducting channel. SecDF uses the proton motive force (PMF) to complete protein translocation after the ATP-dependent function of SecA.</text>
</comment>
<dbReference type="NCBIfam" id="TIGR00916">
    <property type="entry name" value="2A0604s01"/>
    <property type="match status" value="1"/>
</dbReference>
<reference evidence="11" key="4">
    <citation type="journal article" date="2020" name="MicrobiologyOpen">
        <title>Tetrachloroethene respiration in Sulfurospirillum species is regulated by a two-component system as unraveled by comparative genomics, transcriptomics, and regulator binding studies.</title>
        <authorList>
            <person name="Esken J."/>
            <person name="Goris T."/>
            <person name="Gadkari J."/>
            <person name="Bischler T."/>
            <person name="Forstner K.U."/>
            <person name="Sharma C.M."/>
            <person name="Diekert G."/>
            <person name="Schubert T."/>
        </authorList>
    </citation>
    <scope>NUCLEOTIDE SEQUENCE</scope>
    <source>
        <strain evidence="11">JPD-1</strain>
    </source>
</reference>
<keyword evidence="7 9" id="KW-0811">Translocation</keyword>
<dbReference type="SUPFAM" id="SSF82866">
    <property type="entry name" value="Multidrug efflux transporter AcrB transmembrane domain"/>
    <property type="match status" value="1"/>
</dbReference>
<evidence type="ECO:0000256" key="3">
    <source>
        <dbReference type="ARBA" id="ARBA00022475"/>
    </source>
</evidence>
<comment type="subunit">
    <text evidence="9">Forms a complex with SecD. Part of the essential Sec protein translocation apparatus which comprises SecA, SecYEG and auxiliary proteins SecDF. Other proteins may also be involved.</text>
</comment>
<dbReference type="GO" id="GO:0005886">
    <property type="term" value="C:plasma membrane"/>
    <property type="evidence" value="ECO:0007669"/>
    <property type="project" value="UniProtKB-SubCell"/>
</dbReference>
<keyword evidence="4 9" id="KW-0812">Transmembrane</keyword>
<gene>
    <name evidence="9 12" type="primary">secF</name>
    <name evidence="12" type="ORF">FA584_02535</name>
    <name evidence="11" type="ORF">SJPD1_2006</name>
</gene>
<dbReference type="OrthoDB" id="9774769at2"/>
<reference evidence="13" key="2">
    <citation type="submission" date="2017-09" db="EMBL/GenBank/DDBJ databases">
        <title>The complete genome of Sulfurospirillum sp. JPD-1.</title>
        <authorList>
            <person name="Goris T."/>
        </authorList>
    </citation>
    <scope>NUCLEOTIDE SEQUENCE [LARGE SCALE GENOMIC DNA]</scope>
    <source>
        <strain evidence="13">JPD-1</strain>
    </source>
</reference>
<dbReference type="PANTHER" id="PTHR30081">
    <property type="entry name" value="PROTEIN-EXPORT MEMBRANE PROTEIN SEC"/>
    <property type="match status" value="1"/>
</dbReference>
<dbReference type="GO" id="GO:0015450">
    <property type="term" value="F:protein-transporting ATPase activity"/>
    <property type="evidence" value="ECO:0007669"/>
    <property type="project" value="InterPro"/>
</dbReference>
<name>A0A290HFV0_9BACT</name>
<evidence type="ECO:0000259" key="10">
    <source>
        <dbReference type="Pfam" id="PF02355"/>
    </source>
</evidence>
<dbReference type="InterPro" id="IPR022645">
    <property type="entry name" value="SecD/SecF_bac"/>
</dbReference>
<dbReference type="EMBL" id="CP023275">
    <property type="protein sequence ID" value="ATB70111.1"/>
    <property type="molecule type" value="Genomic_DNA"/>
</dbReference>
<feature type="transmembrane region" description="Helical" evidence="9">
    <location>
        <begin position="268"/>
        <end position="290"/>
    </location>
</feature>
<reference evidence="12" key="5">
    <citation type="submission" date="2020-08" db="EMBL/GenBank/DDBJ databases">
        <authorList>
            <person name="Yang Y."/>
            <person name="Huo L."/>
            <person name="Yan J."/>
        </authorList>
    </citation>
    <scope>NUCLEOTIDE SEQUENCE</scope>
    <source>
        <strain evidence="12">ACSDCE</strain>
    </source>
</reference>
<evidence type="ECO:0000256" key="8">
    <source>
        <dbReference type="ARBA" id="ARBA00023136"/>
    </source>
</evidence>
<evidence type="ECO:0000313" key="13">
    <source>
        <dbReference type="Proteomes" id="UP000217349"/>
    </source>
</evidence>
<dbReference type="InterPro" id="IPR022813">
    <property type="entry name" value="SecD/SecF_arch_bac"/>
</dbReference>
<dbReference type="Pfam" id="PF07549">
    <property type="entry name" value="Sec_GG"/>
    <property type="match status" value="1"/>
</dbReference>
<dbReference type="GO" id="GO:0006605">
    <property type="term" value="P:protein targeting"/>
    <property type="evidence" value="ECO:0007669"/>
    <property type="project" value="UniProtKB-UniRule"/>
</dbReference>
<comment type="similarity">
    <text evidence="9">Belongs to the SecD/SecF family. SecF subfamily.</text>
</comment>
<feature type="transmembrane region" description="Helical" evidence="9">
    <location>
        <begin position="190"/>
        <end position="209"/>
    </location>
</feature>
<keyword evidence="8 9" id="KW-0472">Membrane</keyword>
<accession>A0A290HFV0</accession>
<dbReference type="AlphaFoldDB" id="A0A290HFV0"/>
<evidence type="ECO:0000256" key="7">
    <source>
        <dbReference type="ARBA" id="ARBA00023010"/>
    </source>
</evidence>
<evidence type="ECO:0000313" key="11">
    <source>
        <dbReference type="EMBL" id="ATB70111.1"/>
    </source>
</evidence>
<accession>A0A6G9VRA4</accession>
<dbReference type="InterPro" id="IPR022646">
    <property type="entry name" value="SecD/SecF_CS"/>
</dbReference>
<organism evidence="11 13">
    <name type="scientific">Sulfurospirillum diekertiae</name>
    <dbReference type="NCBI Taxonomy" id="1854492"/>
    <lineage>
        <taxon>Bacteria</taxon>
        <taxon>Pseudomonadati</taxon>
        <taxon>Campylobacterota</taxon>
        <taxon>Epsilonproteobacteria</taxon>
        <taxon>Campylobacterales</taxon>
        <taxon>Sulfurospirillaceae</taxon>
        <taxon>Sulfurospirillum</taxon>
    </lineage>
</organism>
<dbReference type="InterPro" id="IPR005665">
    <property type="entry name" value="SecF_bac"/>
</dbReference>
<protein>
    <recommendedName>
        <fullName evidence="9">Protein-export membrane protein SecF</fullName>
    </recommendedName>
</protein>
<evidence type="ECO:0000256" key="9">
    <source>
        <dbReference type="HAMAP-Rule" id="MF_01464"/>
    </source>
</evidence>
<dbReference type="Gene3D" id="1.20.1640.10">
    <property type="entry name" value="Multidrug efflux transporter AcrB transmembrane domain"/>
    <property type="match status" value="1"/>
</dbReference>
<sequence>MEFFAQHKTYDFMKVSRFFIATTLSLALLSIILFFAKGFEYGIDFSGGTIVQLKYEQKAPIDKIREDLSKDKMFSGALISEFGSPEEIQIRFASTSGGVSEDVGDKVRSILSDSGKFDVRKVDIVGPVVGSELRQKGIMAAVLSMLGIMVYVAVRFEWSFAVASIITLVHDVAITSGALILFHVEMSLDVLAAILTLIGYSINDTIIIYDRIREELKSTKDMELMHVINTSVSKTLSRTILTVLTVFFVVLTLYVFGGEIIHGFSFTMLLGVIIGCYSSIFISAPFLKVLGFSVEGYKAKLALKEKNKIEKEKMRSQYEKGTV</sequence>
<reference evidence="11" key="3">
    <citation type="submission" date="2017-09" db="EMBL/GenBank/DDBJ databases">
        <authorList>
            <person name="Goris T."/>
        </authorList>
    </citation>
    <scope>NUCLEOTIDE SEQUENCE</scope>
    <source>
        <strain evidence="11">JPD-1</strain>
    </source>
</reference>
<keyword evidence="3 9" id="KW-1003">Cell membrane</keyword>
<evidence type="ECO:0000313" key="14">
    <source>
        <dbReference type="Proteomes" id="UP000502831"/>
    </source>
</evidence>
<dbReference type="GO" id="GO:0043952">
    <property type="term" value="P:protein transport by the Sec complex"/>
    <property type="evidence" value="ECO:0007669"/>
    <property type="project" value="UniProtKB-UniRule"/>
</dbReference>
<keyword evidence="5 9" id="KW-0653">Protein transport</keyword>
<feature type="transmembrane region" description="Helical" evidence="9">
    <location>
        <begin position="161"/>
        <end position="184"/>
    </location>
</feature>
<dbReference type="RefSeq" id="WP_096047036.1">
    <property type="nucleotide sequence ID" value="NZ_CP023275.1"/>
</dbReference>
<dbReference type="GO" id="GO:0065002">
    <property type="term" value="P:intracellular protein transmembrane transport"/>
    <property type="evidence" value="ECO:0007669"/>
    <property type="project" value="UniProtKB-UniRule"/>
</dbReference>
<comment type="subcellular location">
    <subcellularLocation>
        <location evidence="1 9">Cell membrane</location>
        <topology evidence="1 9">Multi-pass membrane protein</topology>
    </subcellularLocation>
</comment>
<feature type="transmembrane region" description="Helical" evidence="9">
    <location>
        <begin position="235"/>
        <end position="256"/>
    </location>
</feature>
<dbReference type="EMBL" id="CP039734">
    <property type="protein sequence ID" value="QIR75154.1"/>
    <property type="molecule type" value="Genomic_DNA"/>
</dbReference>
<dbReference type="Proteomes" id="UP000217349">
    <property type="component" value="Chromosome"/>
</dbReference>
<dbReference type="NCBIfam" id="TIGR00966">
    <property type="entry name" value="transloc_SecF"/>
    <property type="match status" value="1"/>
</dbReference>
<evidence type="ECO:0000256" key="5">
    <source>
        <dbReference type="ARBA" id="ARBA00022927"/>
    </source>
</evidence>
<dbReference type="KEGG" id="sulj:SJPD1_2006"/>
<evidence type="ECO:0000256" key="2">
    <source>
        <dbReference type="ARBA" id="ARBA00022448"/>
    </source>
</evidence>
<evidence type="ECO:0000256" key="1">
    <source>
        <dbReference type="ARBA" id="ARBA00004651"/>
    </source>
</evidence>
<keyword evidence="2 9" id="KW-0813">Transport</keyword>
<reference evidence="12 14" key="1">
    <citation type="journal article" date="2017" name="Environ. Sci. Technol.">
        <title>Organohalide Respiration with Chlorinated Ethenes under Low pH Conditions.</title>
        <authorList>
            <person name="Yang Y."/>
            <person name="Capiro N.L."/>
            <person name="Marcet T.F."/>
            <person name="Yan J."/>
            <person name="Pennell K.D."/>
            <person name="Loffler F.E."/>
        </authorList>
    </citation>
    <scope>NUCLEOTIDE SEQUENCE [LARGE SCALE GENOMIC DNA]</scope>
    <source>
        <strain evidence="12 14">ACSDCE</strain>
    </source>
</reference>
<proteinExistence type="inferred from homology"/>
<feature type="domain" description="Protein export membrane protein SecD/SecF C-terminal" evidence="10">
    <location>
        <begin position="112"/>
        <end position="290"/>
    </location>
</feature>
<evidence type="ECO:0000313" key="12">
    <source>
        <dbReference type="EMBL" id="QIR75154.1"/>
    </source>
</evidence>
<dbReference type="InterPro" id="IPR048634">
    <property type="entry name" value="SecD_SecF_C"/>
</dbReference>
<feature type="transmembrane region" description="Helical" evidence="9">
    <location>
        <begin position="18"/>
        <end position="36"/>
    </location>
</feature>
<dbReference type="PRINTS" id="PR01755">
    <property type="entry name" value="SECFTRNLCASE"/>
</dbReference>
<evidence type="ECO:0000256" key="4">
    <source>
        <dbReference type="ARBA" id="ARBA00022692"/>
    </source>
</evidence>
<dbReference type="Proteomes" id="UP000502831">
    <property type="component" value="Chromosome"/>
</dbReference>
<dbReference type="InterPro" id="IPR055344">
    <property type="entry name" value="SecD_SecF_C_bact"/>
</dbReference>
<keyword evidence="6 9" id="KW-1133">Transmembrane helix</keyword>
<evidence type="ECO:0000256" key="6">
    <source>
        <dbReference type="ARBA" id="ARBA00022989"/>
    </source>
</evidence>
<dbReference type="PANTHER" id="PTHR30081:SF8">
    <property type="entry name" value="PROTEIN TRANSLOCASE SUBUNIT SECF"/>
    <property type="match status" value="1"/>
</dbReference>
<feature type="transmembrane region" description="Helical" evidence="9">
    <location>
        <begin position="137"/>
        <end position="154"/>
    </location>
</feature>
<dbReference type="HAMAP" id="MF_01464_B">
    <property type="entry name" value="SecF_B"/>
    <property type="match status" value="1"/>
</dbReference>
<dbReference type="Pfam" id="PF02355">
    <property type="entry name" value="SecD_SecF_C"/>
    <property type="match status" value="1"/>
</dbReference>